<dbReference type="GO" id="GO:0009653">
    <property type="term" value="P:anatomical structure morphogenesis"/>
    <property type="evidence" value="ECO:0007669"/>
    <property type="project" value="TreeGrafter"/>
</dbReference>
<dbReference type="AlphaFoldDB" id="A0A6P3DKJ6"/>
<dbReference type="InterPro" id="IPR000225">
    <property type="entry name" value="Armadillo"/>
</dbReference>
<name>A0A6P3DKJ6_BOMIM</name>
<dbReference type="GO" id="GO:0005829">
    <property type="term" value="C:cytosol"/>
    <property type="evidence" value="ECO:0007669"/>
    <property type="project" value="TreeGrafter"/>
</dbReference>
<evidence type="ECO:0000313" key="4">
    <source>
        <dbReference type="Proteomes" id="UP000515180"/>
    </source>
</evidence>
<accession>A0A6P3DKJ6</accession>
<dbReference type="OMA" id="ANSCHEL"/>
<protein>
    <submittedName>
        <fullName evidence="5">Armadillo repeat-containing protein 5 isoform X1</fullName>
    </submittedName>
</protein>
<dbReference type="SUPFAM" id="SSF48371">
    <property type="entry name" value="ARM repeat"/>
    <property type="match status" value="1"/>
</dbReference>
<dbReference type="Proteomes" id="UP000515180">
    <property type="component" value="Unplaced"/>
</dbReference>
<evidence type="ECO:0000313" key="5">
    <source>
        <dbReference type="RefSeq" id="XP_003485362.1"/>
    </source>
</evidence>
<dbReference type="CTD" id="43513"/>
<dbReference type="Gene3D" id="1.25.10.10">
    <property type="entry name" value="Leucine-rich Repeat Variant"/>
    <property type="match status" value="1"/>
</dbReference>
<dbReference type="SMART" id="SM00185">
    <property type="entry name" value="ARM"/>
    <property type="match status" value="3"/>
</dbReference>
<dbReference type="PANTHER" id="PTHR23312">
    <property type="entry name" value="ARMC5 ARMADILLO REPEAT-CONTAINING -RELATED"/>
    <property type="match status" value="1"/>
</dbReference>
<feature type="domain" description="ARMC5-like ARM-repeats" evidence="3">
    <location>
        <begin position="62"/>
        <end position="354"/>
    </location>
</feature>
<dbReference type="Gene3D" id="3.30.710.10">
    <property type="entry name" value="Potassium Channel Kv1.1, Chain A"/>
    <property type="match status" value="1"/>
</dbReference>
<feature type="compositionally biased region" description="Low complexity" evidence="1">
    <location>
        <begin position="410"/>
        <end position="420"/>
    </location>
</feature>
<evidence type="ECO:0000259" key="3">
    <source>
        <dbReference type="Pfam" id="PF24768"/>
    </source>
</evidence>
<dbReference type="InterPro" id="IPR016024">
    <property type="entry name" value="ARM-type_fold"/>
</dbReference>
<evidence type="ECO:0000259" key="2">
    <source>
        <dbReference type="Pfam" id="PF00651"/>
    </source>
</evidence>
<dbReference type="Pfam" id="PF24768">
    <property type="entry name" value="ARM_ARMC5"/>
    <property type="match status" value="1"/>
</dbReference>
<dbReference type="GeneID" id="100747354"/>
<feature type="domain" description="BTB" evidence="2">
    <location>
        <begin position="683"/>
        <end position="783"/>
    </location>
</feature>
<feature type="region of interest" description="Disordered" evidence="1">
    <location>
        <begin position="410"/>
        <end position="445"/>
    </location>
</feature>
<reference evidence="5" key="1">
    <citation type="submission" date="2025-08" db="UniProtKB">
        <authorList>
            <consortium name="RefSeq"/>
        </authorList>
    </citation>
    <scope>IDENTIFICATION</scope>
</reference>
<dbReference type="SUPFAM" id="SSF54695">
    <property type="entry name" value="POZ domain"/>
    <property type="match status" value="1"/>
</dbReference>
<organism evidence="4 5">
    <name type="scientific">Bombus impatiens</name>
    <name type="common">Bumblebee</name>
    <dbReference type="NCBI Taxonomy" id="132113"/>
    <lineage>
        <taxon>Eukaryota</taxon>
        <taxon>Metazoa</taxon>
        <taxon>Ecdysozoa</taxon>
        <taxon>Arthropoda</taxon>
        <taxon>Hexapoda</taxon>
        <taxon>Insecta</taxon>
        <taxon>Pterygota</taxon>
        <taxon>Neoptera</taxon>
        <taxon>Endopterygota</taxon>
        <taxon>Hymenoptera</taxon>
        <taxon>Apocrita</taxon>
        <taxon>Aculeata</taxon>
        <taxon>Apoidea</taxon>
        <taxon>Anthophila</taxon>
        <taxon>Apidae</taxon>
        <taxon>Bombus</taxon>
        <taxon>Pyrobombus</taxon>
    </lineage>
</organism>
<keyword evidence="4" id="KW-1185">Reference proteome</keyword>
<proteinExistence type="predicted"/>
<dbReference type="InterPro" id="IPR055445">
    <property type="entry name" value="ARM_ARMC5"/>
</dbReference>
<dbReference type="RefSeq" id="XP_003485362.1">
    <property type="nucleotide sequence ID" value="XM_003485314.4"/>
</dbReference>
<gene>
    <name evidence="5" type="primary">LOC100747354</name>
</gene>
<dbReference type="PANTHER" id="PTHR23312:SF8">
    <property type="entry name" value="ARMADILLO REPEAT-CONTAINING PROTEIN 5"/>
    <property type="match status" value="1"/>
</dbReference>
<dbReference type="OrthoDB" id="6086604at2759"/>
<sequence length="855" mass="96414">MDERQNSPILQELVKCIKLESKGGILSCLERLKDDSRCYKQFVKDGGLDVLVNLLRYFHNTKALNMTLSILANACMNSDAREKVRGSRIASYVVSIVKYIKLSSSIVCRACRLIGNLSECDWHAKSLCEAGAIQALINLLQLNTYVYTYLMAIRAIRIIWSTYEGSREEILESRVIFRITYILVSTKKKSEKSDKKYMELIETCLKAICTFLATLDPRVGEQLRGEKDIQGYKSIVQCCDMNNKVAIRCLYNLCQIAEYRPILGNFGAIESFIALIKDRLELSKETLVSLCLFCREAVNRAKIKMASGLELMLSLLKDTKNEKYHPMLLHALAQFVYDDPSITIMVKNGLLDVLIVRLKKMVTEDVSNERTNVSKKRENDSPPSKQTELKYNKTNLGRFSSDYYRDDWSPGSATSVSSSPPSTPPLPFYDSIETDESGEDNYSPVCSDAEMMDTEDEPEAKVESLKSCKSITIDTEEFQNEGKETKSSNVCEYANVWTLVLLSRLSHSNDPIDRLADPATIEALSAYIRHAKNPRASRILTRIIRNGAYLMPLLKQGFVFEAETLYGSEQYTRQLCVLAETGGAVGELTSILLRGEEAHKLIIAVSIPFVIKSRYILKSLLNNHGGLQLIFHVLSDQQHVLHENAICSICRLANTLEIQPEIIEKCQITDTASTDFPRVYDNHPKLATVTFELDDGTTVDACRQTLCQKSDAFSAMLEGYFSESGKKRVKLRNTSKEALNTLLLAANGATFENRTIESLLDAVLLADKFLMADISDILTESSISQLNYKNFSKAWNWAKANSCHELKSSCVKRFLTAPMTKPEKVQAFKDFSTTESFQEFLDEIRKIINSVLCQR</sequence>
<dbReference type="InterPro" id="IPR000210">
    <property type="entry name" value="BTB/POZ_dom"/>
</dbReference>
<dbReference type="InterPro" id="IPR011989">
    <property type="entry name" value="ARM-like"/>
</dbReference>
<dbReference type="KEGG" id="bim:100747354"/>
<dbReference type="Pfam" id="PF00651">
    <property type="entry name" value="BTB"/>
    <property type="match status" value="1"/>
</dbReference>
<feature type="region of interest" description="Disordered" evidence="1">
    <location>
        <begin position="367"/>
        <end position="389"/>
    </location>
</feature>
<dbReference type="InterPro" id="IPR011333">
    <property type="entry name" value="SKP1/BTB/POZ_sf"/>
</dbReference>
<evidence type="ECO:0000256" key="1">
    <source>
        <dbReference type="SAM" id="MobiDB-lite"/>
    </source>
</evidence>